<reference evidence="1" key="1">
    <citation type="submission" date="2021-06" db="EMBL/GenBank/DDBJ databases">
        <authorList>
            <person name="Kallberg Y."/>
            <person name="Tangrot J."/>
            <person name="Rosling A."/>
        </authorList>
    </citation>
    <scope>NUCLEOTIDE SEQUENCE</scope>
    <source>
        <strain evidence="1">MA453B</strain>
    </source>
</reference>
<dbReference type="Proteomes" id="UP000789405">
    <property type="component" value="Unassembled WGS sequence"/>
</dbReference>
<sequence length="142" mass="17136">MKVSNDFTITNRNDLQDANDFCDQFLYHTYDLQNFRYFGVLQNVHNFEYNQDNQISNNSQDTYNNSYIQFFQNPYCYLDNYEVPEACDQLQSIHYSVFGNVQSTYIQDHNLQNTYDTSNAQFFHNGFDTYQEQDIQESRDYF</sequence>
<dbReference type="EMBL" id="CAJVPY010006232">
    <property type="protein sequence ID" value="CAG8658882.1"/>
    <property type="molecule type" value="Genomic_DNA"/>
</dbReference>
<evidence type="ECO:0000313" key="2">
    <source>
        <dbReference type="Proteomes" id="UP000789405"/>
    </source>
</evidence>
<name>A0A9N9E587_9GLOM</name>
<keyword evidence="2" id="KW-1185">Reference proteome</keyword>
<organism evidence="1 2">
    <name type="scientific">Dentiscutata erythropus</name>
    <dbReference type="NCBI Taxonomy" id="1348616"/>
    <lineage>
        <taxon>Eukaryota</taxon>
        <taxon>Fungi</taxon>
        <taxon>Fungi incertae sedis</taxon>
        <taxon>Mucoromycota</taxon>
        <taxon>Glomeromycotina</taxon>
        <taxon>Glomeromycetes</taxon>
        <taxon>Diversisporales</taxon>
        <taxon>Gigasporaceae</taxon>
        <taxon>Dentiscutata</taxon>
    </lineage>
</organism>
<dbReference type="AlphaFoldDB" id="A0A9N9E587"/>
<comment type="caution">
    <text evidence="1">The sequence shown here is derived from an EMBL/GenBank/DDBJ whole genome shotgun (WGS) entry which is preliminary data.</text>
</comment>
<protein>
    <submittedName>
        <fullName evidence="1">20049_t:CDS:1</fullName>
    </submittedName>
</protein>
<gene>
    <name evidence="1" type="ORF">DERYTH_LOCUS10599</name>
</gene>
<proteinExistence type="predicted"/>
<accession>A0A9N9E587</accession>
<evidence type="ECO:0000313" key="1">
    <source>
        <dbReference type="EMBL" id="CAG8658882.1"/>
    </source>
</evidence>